<protein>
    <submittedName>
        <fullName evidence="2">Ribosomal RNA small subunit methyltransferase C</fullName>
    </submittedName>
</protein>
<proteinExistence type="predicted"/>
<dbReference type="GO" id="GO:0008168">
    <property type="term" value="F:methyltransferase activity"/>
    <property type="evidence" value="ECO:0007669"/>
    <property type="project" value="UniProtKB-KW"/>
</dbReference>
<dbReference type="EMBL" id="BBMS01000002">
    <property type="protein sequence ID" value="GAL24007.1"/>
    <property type="molecule type" value="Genomic_DNA"/>
</dbReference>
<keyword evidence="3" id="KW-1185">Reference proteome</keyword>
<keyword evidence="2" id="KW-0808">Transferase</keyword>
<evidence type="ECO:0000259" key="1">
    <source>
        <dbReference type="Pfam" id="PF08468"/>
    </source>
</evidence>
<comment type="caution">
    <text evidence="2">The sequence shown here is derived from an EMBL/GenBank/DDBJ whole genome shotgun (WGS) entry which is preliminary data.</text>
</comment>
<dbReference type="Pfam" id="PF08468">
    <property type="entry name" value="MTS_N"/>
    <property type="match status" value="1"/>
</dbReference>
<dbReference type="InterPro" id="IPR029063">
    <property type="entry name" value="SAM-dependent_MTases_sf"/>
</dbReference>
<sequence>MASYIAPSQIAERQLEYFADKRVLVIGEIEDSFPIELSRHCDKVTVFTSNYITYRSLQSSSKSAPYSVHHFLMILMQT</sequence>
<reference evidence="3" key="1">
    <citation type="submission" date="2014-09" db="EMBL/GenBank/DDBJ databases">
        <title>Vibrio variabilis JCM 19239. (C206) whole genome shotgun sequence.</title>
        <authorList>
            <person name="Sawabe T."/>
            <person name="Meirelles P."/>
            <person name="Nakanishi M."/>
            <person name="Sayaka M."/>
            <person name="Hattori M."/>
            <person name="Ohkuma M."/>
        </authorList>
    </citation>
    <scope>NUCLEOTIDE SEQUENCE [LARGE SCALE GENOMIC DNA]</scope>
    <source>
        <strain evidence="3">JCM 19239</strain>
    </source>
</reference>
<evidence type="ECO:0000313" key="2">
    <source>
        <dbReference type="EMBL" id="GAL24007.1"/>
    </source>
</evidence>
<organism evidence="2 3">
    <name type="scientific">Vibrio variabilis</name>
    <dbReference type="NCBI Taxonomy" id="990271"/>
    <lineage>
        <taxon>Bacteria</taxon>
        <taxon>Pseudomonadati</taxon>
        <taxon>Pseudomonadota</taxon>
        <taxon>Gammaproteobacteria</taxon>
        <taxon>Vibrionales</taxon>
        <taxon>Vibrionaceae</taxon>
        <taxon>Vibrio</taxon>
    </lineage>
</organism>
<name>A0ABQ0J5L2_9VIBR</name>
<accession>A0ABQ0J5L2</accession>
<dbReference type="Gene3D" id="3.40.50.150">
    <property type="entry name" value="Vaccinia Virus protein VP39"/>
    <property type="match status" value="1"/>
</dbReference>
<evidence type="ECO:0000313" key="3">
    <source>
        <dbReference type="Proteomes" id="UP000029223"/>
    </source>
</evidence>
<gene>
    <name evidence="2" type="ORF">JCM19239_2990</name>
</gene>
<dbReference type="Proteomes" id="UP000029223">
    <property type="component" value="Unassembled WGS sequence"/>
</dbReference>
<keyword evidence="2" id="KW-0489">Methyltransferase</keyword>
<dbReference type="GO" id="GO:0032259">
    <property type="term" value="P:methylation"/>
    <property type="evidence" value="ECO:0007669"/>
    <property type="project" value="UniProtKB-KW"/>
</dbReference>
<dbReference type="InterPro" id="IPR013675">
    <property type="entry name" value="Mtase_sm_N"/>
</dbReference>
<feature type="domain" description="Methyltransferase small N-terminal" evidence="1">
    <location>
        <begin position="8"/>
        <end position="64"/>
    </location>
</feature>